<organism evidence="1 2">
    <name type="scientific">Flavobacterium flevense</name>
    <dbReference type="NCBI Taxonomy" id="983"/>
    <lineage>
        <taxon>Bacteria</taxon>
        <taxon>Pseudomonadati</taxon>
        <taxon>Bacteroidota</taxon>
        <taxon>Flavobacteriia</taxon>
        <taxon>Flavobacteriales</taxon>
        <taxon>Flavobacteriaceae</taxon>
        <taxon>Flavobacterium</taxon>
    </lineage>
</organism>
<sequence>MKRNSFETISCLLVFLVFFTNCSRNGSDGSEEVGQPTPIPTPNKTVHSVISFNNPGKLIDVFFYDIKQATKNLNNASEANEIFNIDDNNGLRVPIRGENNLPAHPSAGVVVEDMYNDVLTTISLAKQARGTKELKIFASKKLDGQTSFPSWVKDANGIIPAKYAILIADFIQFMKSKGVQIDYLGIDNEFVYNEGNITPQKYAQTIAALRILAIEKGFAMPVLVGYEDYGPNKNNWVKNLIDNGWGDTMDIYGTHYYPQFRPKDKLLVDLAFIGNRPFWSTEPHWDAKAEVDDFSEAEEGILALWDQIDIGMSGFMWWSYSIGENLRGKLMRAVSVPLLGARPIKVTDIDGESITTLGKLQTRAFIENKTITVYAVNMNETVRNDYTFKLESTSIEGKVDALQWTATTPIAGQQTSVNSEGTDKNIFSLTLPKRSITRFTFTIK</sequence>
<evidence type="ECO:0000313" key="2">
    <source>
        <dbReference type="Proteomes" id="UP000316775"/>
    </source>
</evidence>
<dbReference type="Gene3D" id="3.20.20.80">
    <property type="entry name" value="Glycosidases"/>
    <property type="match status" value="1"/>
</dbReference>
<dbReference type="InterPro" id="IPR017853">
    <property type="entry name" value="GH"/>
</dbReference>
<comment type="caution">
    <text evidence="1">The sequence shown here is derived from an EMBL/GenBank/DDBJ whole genome shotgun (WGS) entry which is preliminary data.</text>
</comment>
<dbReference type="RefSeq" id="WP_073247199.1">
    <property type="nucleotide sequence ID" value="NZ_BJNP01000025.1"/>
</dbReference>
<dbReference type="SUPFAM" id="SSF51445">
    <property type="entry name" value="(Trans)glycosidases"/>
    <property type="match status" value="1"/>
</dbReference>
<evidence type="ECO:0000313" key="1">
    <source>
        <dbReference type="EMBL" id="GEC72767.1"/>
    </source>
</evidence>
<dbReference type="OrthoDB" id="1411133at2"/>
<dbReference type="STRING" id="983.SAMN05443543_11519"/>
<proteinExistence type="predicted"/>
<keyword evidence="2" id="KW-1185">Reference proteome</keyword>
<dbReference type="EMBL" id="BJNP01000025">
    <property type="protein sequence ID" value="GEC72767.1"/>
    <property type="molecule type" value="Genomic_DNA"/>
</dbReference>
<dbReference type="Gene3D" id="2.60.40.1180">
    <property type="entry name" value="Golgi alpha-mannosidase II"/>
    <property type="match status" value="1"/>
</dbReference>
<accession>A0A4Y4B0X4</accession>
<dbReference type="AlphaFoldDB" id="A0A4Y4B0X4"/>
<reference evidence="1 2" key="1">
    <citation type="submission" date="2019-06" db="EMBL/GenBank/DDBJ databases">
        <title>Whole genome shotgun sequence of Flavobacterium flevense NBRC 14960.</title>
        <authorList>
            <person name="Hosoyama A."/>
            <person name="Uohara A."/>
            <person name="Ohji S."/>
            <person name="Ichikawa N."/>
        </authorList>
    </citation>
    <scope>NUCLEOTIDE SEQUENCE [LARGE SCALE GENOMIC DNA]</scope>
    <source>
        <strain evidence="1 2">NBRC 14960</strain>
    </source>
</reference>
<dbReference type="Proteomes" id="UP000316775">
    <property type="component" value="Unassembled WGS sequence"/>
</dbReference>
<protein>
    <submittedName>
        <fullName evidence="1">Uncharacterized protein</fullName>
    </submittedName>
</protein>
<gene>
    <name evidence="1" type="ORF">FFL01_23060</name>
</gene>
<name>A0A4Y4B0X4_9FLAO</name>
<dbReference type="InterPro" id="IPR013780">
    <property type="entry name" value="Glyco_hydro_b"/>
</dbReference>